<accession>A0ABD1N753</accession>
<dbReference type="EMBL" id="JBGMDY010000002">
    <property type="protein sequence ID" value="KAL2343926.1"/>
    <property type="molecule type" value="Genomic_DNA"/>
</dbReference>
<protein>
    <submittedName>
        <fullName evidence="3">Uncharacterized protein</fullName>
    </submittedName>
</protein>
<keyword evidence="4" id="KW-1185">Reference proteome</keyword>
<feature type="region of interest" description="Disordered" evidence="1">
    <location>
        <begin position="86"/>
        <end position="151"/>
    </location>
</feature>
<keyword evidence="2" id="KW-0812">Transmembrane</keyword>
<feature type="compositionally biased region" description="Low complexity" evidence="1">
    <location>
        <begin position="86"/>
        <end position="100"/>
    </location>
</feature>
<dbReference type="Proteomes" id="UP001603857">
    <property type="component" value="Unassembled WGS sequence"/>
</dbReference>
<feature type="compositionally biased region" description="Basic residues" evidence="1">
    <location>
        <begin position="139"/>
        <end position="151"/>
    </location>
</feature>
<evidence type="ECO:0000313" key="3">
    <source>
        <dbReference type="EMBL" id="KAL2343926.1"/>
    </source>
</evidence>
<keyword evidence="2" id="KW-0472">Membrane</keyword>
<proteinExistence type="predicted"/>
<gene>
    <name evidence="3" type="ORF">Fmac_005211</name>
</gene>
<dbReference type="AlphaFoldDB" id="A0ABD1N753"/>
<comment type="caution">
    <text evidence="3">The sequence shown here is derived from an EMBL/GenBank/DDBJ whole genome shotgun (WGS) entry which is preliminary data.</text>
</comment>
<evidence type="ECO:0000313" key="4">
    <source>
        <dbReference type="Proteomes" id="UP001603857"/>
    </source>
</evidence>
<name>A0ABD1N753_9FABA</name>
<keyword evidence="2" id="KW-1133">Transmembrane helix</keyword>
<organism evidence="3 4">
    <name type="scientific">Flemingia macrophylla</name>
    <dbReference type="NCBI Taxonomy" id="520843"/>
    <lineage>
        <taxon>Eukaryota</taxon>
        <taxon>Viridiplantae</taxon>
        <taxon>Streptophyta</taxon>
        <taxon>Embryophyta</taxon>
        <taxon>Tracheophyta</taxon>
        <taxon>Spermatophyta</taxon>
        <taxon>Magnoliopsida</taxon>
        <taxon>eudicotyledons</taxon>
        <taxon>Gunneridae</taxon>
        <taxon>Pentapetalae</taxon>
        <taxon>rosids</taxon>
        <taxon>fabids</taxon>
        <taxon>Fabales</taxon>
        <taxon>Fabaceae</taxon>
        <taxon>Papilionoideae</taxon>
        <taxon>50 kb inversion clade</taxon>
        <taxon>NPAAA clade</taxon>
        <taxon>indigoferoid/millettioid clade</taxon>
        <taxon>Phaseoleae</taxon>
        <taxon>Flemingia</taxon>
    </lineage>
</organism>
<feature type="transmembrane region" description="Helical" evidence="2">
    <location>
        <begin position="34"/>
        <end position="53"/>
    </location>
</feature>
<sequence>MDAEPRDSSAERYFQEPPVYKQCRVCSISFSTRYACLTLFLYIILYLSSNIAWGDSLLKISCRYVLKANINKTMIITNGMKNENRAASSAAAAARPPSARLHSGPSHRQPDPVQCCQQTPLGRLCRRDPRPPQQQARLARNHRHRRGSLRRLRCRPAYDAAGPEFRGAEAMTHFLSPSQIRTLDYSSSTTTPPPPPPPDLTLSFPVSRPVLRPFRRSPPTPESGDVPLYHGVLHVVLPSPMEPPYLGANQSPHSVVCTRLPSSLSSSDASKTSYYALVNLHPRTNLCMHAEEAERTCCTSLRTAFSEGQRRLSILANVAFFSFLHG</sequence>
<reference evidence="3 4" key="1">
    <citation type="submission" date="2024-08" db="EMBL/GenBank/DDBJ databases">
        <title>Insights into the chromosomal genome structure of Flemingia macrophylla.</title>
        <authorList>
            <person name="Ding Y."/>
            <person name="Zhao Y."/>
            <person name="Bi W."/>
            <person name="Wu M."/>
            <person name="Zhao G."/>
            <person name="Gong Y."/>
            <person name="Li W."/>
            <person name="Zhang P."/>
        </authorList>
    </citation>
    <scope>NUCLEOTIDE SEQUENCE [LARGE SCALE GENOMIC DNA]</scope>
    <source>
        <strain evidence="3">DYQJB</strain>
        <tissue evidence="3">Leaf</tissue>
    </source>
</reference>
<evidence type="ECO:0000256" key="1">
    <source>
        <dbReference type="SAM" id="MobiDB-lite"/>
    </source>
</evidence>
<evidence type="ECO:0000256" key="2">
    <source>
        <dbReference type="SAM" id="Phobius"/>
    </source>
</evidence>